<dbReference type="eggNOG" id="COG4464">
    <property type="taxonomic scope" value="Bacteria"/>
</dbReference>
<dbReference type="GO" id="GO:0030145">
    <property type="term" value="F:manganese ion binding"/>
    <property type="evidence" value="ECO:0007669"/>
    <property type="project" value="InterPro"/>
</dbReference>
<comment type="catalytic activity">
    <reaction evidence="5">
        <text>O-phospho-L-tyrosyl-[protein] + H2O = L-tyrosyl-[protein] + phosphate</text>
        <dbReference type="Rhea" id="RHEA:10684"/>
        <dbReference type="Rhea" id="RHEA-COMP:10136"/>
        <dbReference type="Rhea" id="RHEA-COMP:20101"/>
        <dbReference type="ChEBI" id="CHEBI:15377"/>
        <dbReference type="ChEBI" id="CHEBI:43474"/>
        <dbReference type="ChEBI" id="CHEBI:46858"/>
        <dbReference type="ChEBI" id="CHEBI:61978"/>
        <dbReference type="EC" id="3.1.3.48"/>
    </reaction>
</comment>
<dbReference type="PIRSF" id="PIRSF016557">
    <property type="entry name" value="Caps_synth_CpsB"/>
    <property type="match status" value="1"/>
</dbReference>
<gene>
    <name evidence="6" type="ORF">T472_0205680</name>
</gene>
<dbReference type="AlphaFoldDB" id="V4GPM2"/>
<dbReference type="OrthoDB" id="9788539at2"/>
<protein>
    <recommendedName>
        <fullName evidence="2">protein-tyrosine-phosphatase</fullName>
        <ecNumber evidence="2">3.1.3.48</ecNumber>
    </recommendedName>
</protein>
<dbReference type="Pfam" id="PF19567">
    <property type="entry name" value="CpsB_CapC"/>
    <property type="match status" value="1"/>
</dbReference>
<dbReference type="GO" id="GO:0004725">
    <property type="term" value="F:protein tyrosine phosphatase activity"/>
    <property type="evidence" value="ECO:0007669"/>
    <property type="project" value="UniProtKB-EC"/>
</dbReference>
<proteinExistence type="inferred from homology"/>
<keyword evidence="7" id="KW-1185">Reference proteome</keyword>
<evidence type="ECO:0000256" key="5">
    <source>
        <dbReference type="ARBA" id="ARBA00051722"/>
    </source>
</evidence>
<accession>V4GPM2</accession>
<organism evidence="6 7">
    <name type="scientific">Youngiibacter fragilis 232.1</name>
    <dbReference type="NCBI Taxonomy" id="994573"/>
    <lineage>
        <taxon>Bacteria</taxon>
        <taxon>Bacillati</taxon>
        <taxon>Bacillota</taxon>
        <taxon>Clostridia</taxon>
        <taxon>Eubacteriales</taxon>
        <taxon>Clostridiaceae</taxon>
        <taxon>Youngiibacter</taxon>
    </lineage>
</organism>
<dbReference type="Proteomes" id="UP000017747">
    <property type="component" value="Unassembled WGS sequence"/>
</dbReference>
<name>V4GPM2_9CLOT</name>
<dbReference type="PATRIC" id="fig|994573.3.peg.1062"/>
<comment type="caution">
    <text evidence="6">The sequence shown here is derived from an EMBL/GenBank/DDBJ whole genome shotgun (WGS) entry which is preliminary data.</text>
</comment>
<evidence type="ECO:0000256" key="1">
    <source>
        <dbReference type="ARBA" id="ARBA00005750"/>
    </source>
</evidence>
<dbReference type="InterPro" id="IPR016667">
    <property type="entry name" value="Caps_polysacc_synth_CpsB/CapC"/>
</dbReference>
<dbReference type="PANTHER" id="PTHR39181">
    <property type="entry name" value="TYROSINE-PROTEIN PHOSPHATASE YWQE"/>
    <property type="match status" value="1"/>
</dbReference>
<keyword evidence="4" id="KW-0904">Protein phosphatase</keyword>
<evidence type="ECO:0000313" key="7">
    <source>
        <dbReference type="Proteomes" id="UP000017747"/>
    </source>
</evidence>
<dbReference type="PANTHER" id="PTHR39181:SF1">
    <property type="entry name" value="TYROSINE-PROTEIN PHOSPHATASE YWQE"/>
    <property type="match status" value="1"/>
</dbReference>
<keyword evidence="3" id="KW-0378">Hydrolase</keyword>
<evidence type="ECO:0000256" key="4">
    <source>
        <dbReference type="ARBA" id="ARBA00022912"/>
    </source>
</evidence>
<sequence length="263" mass="29517">METRGERMLDVHSHVLPGLDDGARDLETSFEMIRKCINEGTDGMIVTPHYAKGRYEVGYETMLESMNALKEAIRNKGLEIELYPGQELTLDNSAVELYKNGTVRGINGSRYMLVELPSESLSDSCLDMVYELGILGVVPVIAHPERYRYVQDDLRILNRLIREGCLFQINSGSVLGSSGKAAEKTATAMIQHGIANFLGSDAHNSTKRPTGLLAAFDKAYRIDKRFEDYALDNAELMIADKEIESNFELPVKRSFFQVIRENI</sequence>
<dbReference type="InterPro" id="IPR016195">
    <property type="entry name" value="Pol/histidinol_Pase-like"/>
</dbReference>
<comment type="similarity">
    <text evidence="1">Belongs to the metallo-dependent hydrolases superfamily. CpsB/CapC family.</text>
</comment>
<evidence type="ECO:0000256" key="2">
    <source>
        <dbReference type="ARBA" id="ARBA00013064"/>
    </source>
</evidence>
<dbReference type="SUPFAM" id="SSF89550">
    <property type="entry name" value="PHP domain-like"/>
    <property type="match status" value="1"/>
</dbReference>
<dbReference type="Gene3D" id="3.20.20.140">
    <property type="entry name" value="Metal-dependent hydrolases"/>
    <property type="match status" value="1"/>
</dbReference>
<reference evidence="6 7" key="1">
    <citation type="journal article" date="2014" name="Genome Announc.">
        <title>Genome Sequence of Youngiibacter fragilis, the Type Strain of the Genus Youngiibacter.</title>
        <authorList>
            <person name="Wawrik C.B."/>
            <person name="Callaghan A.V."/>
            <person name="Stamps B.W."/>
            <person name="Wawrik B."/>
        </authorList>
    </citation>
    <scope>NUCLEOTIDE SEQUENCE [LARGE SCALE GENOMIC DNA]</scope>
    <source>
        <strain evidence="6 7">232.1</strain>
    </source>
</reference>
<evidence type="ECO:0000313" key="6">
    <source>
        <dbReference type="EMBL" id="ETA81558.1"/>
    </source>
</evidence>
<dbReference type="EMBL" id="AXUN02000090">
    <property type="protein sequence ID" value="ETA81558.1"/>
    <property type="molecule type" value="Genomic_DNA"/>
</dbReference>
<dbReference type="STRING" id="994573.T472_0205680"/>
<dbReference type="RefSeq" id="WP_023386277.1">
    <property type="nucleotide sequence ID" value="NZ_AXUN02000090.1"/>
</dbReference>
<dbReference type="EC" id="3.1.3.48" evidence="2"/>
<evidence type="ECO:0000256" key="3">
    <source>
        <dbReference type="ARBA" id="ARBA00022801"/>
    </source>
</evidence>